<organism evidence="2 3">
    <name type="scientific">Marinobacterium aestuariivivens</name>
    <dbReference type="NCBI Taxonomy" id="1698799"/>
    <lineage>
        <taxon>Bacteria</taxon>
        <taxon>Pseudomonadati</taxon>
        <taxon>Pseudomonadota</taxon>
        <taxon>Gammaproteobacteria</taxon>
        <taxon>Oceanospirillales</taxon>
        <taxon>Oceanospirillaceae</taxon>
        <taxon>Marinobacterium</taxon>
    </lineage>
</organism>
<dbReference type="EMBL" id="JBHSWE010000001">
    <property type="protein sequence ID" value="MFC6673843.1"/>
    <property type="molecule type" value="Genomic_DNA"/>
</dbReference>
<accession>A0ABW2A8V0</accession>
<keyword evidence="1" id="KW-0472">Membrane</keyword>
<keyword evidence="1" id="KW-1133">Transmembrane helix</keyword>
<evidence type="ECO:0000313" key="2">
    <source>
        <dbReference type="EMBL" id="MFC6673843.1"/>
    </source>
</evidence>
<name>A0ABW2A8V0_9GAMM</name>
<keyword evidence="1" id="KW-0812">Transmembrane</keyword>
<feature type="transmembrane region" description="Helical" evidence="1">
    <location>
        <begin position="141"/>
        <end position="164"/>
    </location>
</feature>
<feature type="transmembrane region" description="Helical" evidence="1">
    <location>
        <begin position="185"/>
        <end position="205"/>
    </location>
</feature>
<comment type="caution">
    <text evidence="2">The sequence shown here is derived from an EMBL/GenBank/DDBJ whole genome shotgun (WGS) entry which is preliminary data.</text>
</comment>
<proteinExistence type="predicted"/>
<dbReference type="GO" id="GO:0016787">
    <property type="term" value="F:hydrolase activity"/>
    <property type="evidence" value="ECO:0007669"/>
    <property type="project" value="UniProtKB-KW"/>
</dbReference>
<dbReference type="Proteomes" id="UP001596422">
    <property type="component" value="Unassembled WGS sequence"/>
</dbReference>
<feature type="transmembrane region" description="Helical" evidence="1">
    <location>
        <begin position="56"/>
        <end position="76"/>
    </location>
</feature>
<dbReference type="Pfam" id="PF04307">
    <property type="entry name" value="YdjM"/>
    <property type="match status" value="1"/>
</dbReference>
<keyword evidence="3" id="KW-1185">Reference proteome</keyword>
<evidence type="ECO:0000313" key="3">
    <source>
        <dbReference type="Proteomes" id="UP001596422"/>
    </source>
</evidence>
<keyword evidence="2" id="KW-0378">Hydrolase</keyword>
<feature type="transmembrane region" description="Helical" evidence="1">
    <location>
        <begin position="117"/>
        <end position="135"/>
    </location>
</feature>
<reference evidence="3" key="1">
    <citation type="journal article" date="2019" name="Int. J. Syst. Evol. Microbiol.">
        <title>The Global Catalogue of Microorganisms (GCM) 10K type strain sequencing project: providing services to taxonomists for standard genome sequencing and annotation.</title>
        <authorList>
            <consortium name="The Broad Institute Genomics Platform"/>
            <consortium name="The Broad Institute Genome Sequencing Center for Infectious Disease"/>
            <person name="Wu L."/>
            <person name="Ma J."/>
        </authorList>
    </citation>
    <scope>NUCLEOTIDE SEQUENCE [LARGE SCALE GENOMIC DNA]</scope>
    <source>
        <strain evidence="3">NBRC 111756</strain>
    </source>
</reference>
<dbReference type="InterPro" id="IPR007404">
    <property type="entry name" value="YdjM-like"/>
</dbReference>
<protein>
    <submittedName>
        <fullName evidence="2">Metal-dependent hydrolase</fullName>
    </submittedName>
</protein>
<sequence length="242" mass="25533">MADFKTHTVTAAVISAGLSVAALVTGLAELREALLYCLAGTLGGLLPDIDADESIAIRLVFRLFGALVAGLVLMHWMTTLPLWQVLGLSALGFLAVRYPLMWLFAQYTVHRGLLHSLLANLLFAAAALWLGYGLFGLEARVAWGVGGFVFAGATLHLLLDELYSVDLSGMRIKRSFGSALKLTDWGQPLPSLLLLLGCAGLFWMAPASGAGCRSSTISGKRACRPALFSPGCSGGSQTCSST</sequence>
<gene>
    <name evidence="2" type="ORF">ACFQDL_29960</name>
</gene>
<dbReference type="RefSeq" id="WP_379912557.1">
    <property type="nucleotide sequence ID" value="NZ_JBHSWE010000001.1"/>
</dbReference>
<feature type="transmembrane region" description="Helical" evidence="1">
    <location>
        <begin position="82"/>
        <end position="105"/>
    </location>
</feature>
<evidence type="ECO:0000256" key="1">
    <source>
        <dbReference type="SAM" id="Phobius"/>
    </source>
</evidence>
<feature type="transmembrane region" description="Helical" evidence="1">
    <location>
        <begin position="7"/>
        <end position="27"/>
    </location>
</feature>